<feature type="site" description="Important for substrate specificity" evidence="4">
    <location>
        <position position="12"/>
    </location>
</feature>
<dbReference type="SUPFAM" id="SSF52972">
    <property type="entry name" value="ITPase-like"/>
    <property type="match status" value="1"/>
</dbReference>
<dbReference type="InterPro" id="IPR029001">
    <property type="entry name" value="ITPase-like_fam"/>
</dbReference>
<dbReference type="Gene3D" id="3.90.950.10">
    <property type="match status" value="1"/>
</dbReference>
<dbReference type="EMBL" id="RKQP01000001">
    <property type="protein sequence ID" value="RPE86309.1"/>
    <property type="molecule type" value="Genomic_DNA"/>
</dbReference>
<keyword evidence="3 4" id="KW-0546">Nucleotide metabolism</keyword>
<dbReference type="GO" id="GO:0005737">
    <property type="term" value="C:cytoplasm"/>
    <property type="evidence" value="ECO:0007669"/>
    <property type="project" value="UniProtKB-SubCell"/>
</dbReference>
<dbReference type="AlphaFoldDB" id="A0A3N4W1T1"/>
<protein>
    <recommendedName>
        <fullName evidence="4">dTTP/UTP pyrophosphatase</fullName>
        <shortName evidence="4">dTTPase/UTPase</shortName>
        <ecNumber evidence="4">3.6.1.9</ecNumber>
    </recommendedName>
    <alternativeName>
        <fullName evidence="4">Nucleoside triphosphate pyrophosphatase</fullName>
    </alternativeName>
    <alternativeName>
        <fullName evidence="4">Nucleotide pyrophosphatase</fullName>
        <shortName evidence="4">Nucleotide PPase</shortName>
    </alternativeName>
</protein>
<dbReference type="EC" id="3.6.1.9" evidence="4"/>
<evidence type="ECO:0000256" key="4">
    <source>
        <dbReference type="HAMAP-Rule" id="MF_00528"/>
    </source>
</evidence>
<dbReference type="PIRSF" id="PIRSF006305">
    <property type="entry name" value="Maf"/>
    <property type="match status" value="1"/>
</dbReference>
<proteinExistence type="inferred from homology"/>
<dbReference type="PANTHER" id="PTHR43213">
    <property type="entry name" value="BIFUNCTIONAL DTTP/UTP PYROPHOSPHATASE/METHYLTRANSFERASE PROTEIN-RELATED"/>
    <property type="match status" value="1"/>
</dbReference>
<comment type="subcellular location">
    <subcellularLocation>
        <location evidence="4">Cytoplasm</location>
    </subcellularLocation>
</comment>
<feature type="site" description="Important for substrate specificity" evidence="4">
    <location>
        <position position="157"/>
    </location>
</feature>
<comment type="caution">
    <text evidence="4">Lacks conserved residue(s) required for the propagation of feature annotation.</text>
</comment>
<accession>A0A3N4W1T1</accession>
<feature type="active site" description="Proton acceptor" evidence="4">
    <location>
        <position position="74"/>
    </location>
</feature>
<dbReference type="Pfam" id="PF02545">
    <property type="entry name" value="Maf"/>
    <property type="match status" value="1"/>
</dbReference>
<comment type="catalytic activity">
    <reaction evidence="4">
        <text>dTTP + H2O = dTMP + diphosphate + H(+)</text>
        <dbReference type="Rhea" id="RHEA:28534"/>
        <dbReference type="ChEBI" id="CHEBI:15377"/>
        <dbReference type="ChEBI" id="CHEBI:15378"/>
        <dbReference type="ChEBI" id="CHEBI:33019"/>
        <dbReference type="ChEBI" id="CHEBI:37568"/>
        <dbReference type="ChEBI" id="CHEBI:63528"/>
        <dbReference type="EC" id="3.6.1.9"/>
    </reaction>
</comment>
<feature type="site" description="Important for substrate specificity" evidence="4">
    <location>
        <position position="75"/>
    </location>
</feature>
<keyword evidence="4" id="KW-0963">Cytoplasm</keyword>
<keyword evidence="2 4" id="KW-0378">Hydrolase</keyword>
<dbReference type="GO" id="GO:0009117">
    <property type="term" value="P:nucleotide metabolic process"/>
    <property type="evidence" value="ECO:0007669"/>
    <property type="project" value="UniProtKB-KW"/>
</dbReference>
<dbReference type="GO" id="GO:0036218">
    <property type="term" value="F:dTTP diphosphatase activity"/>
    <property type="evidence" value="ECO:0007669"/>
    <property type="project" value="RHEA"/>
</dbReference>
<comment type="catalytic activity">
    <reaction evidence="4">
        <text>UTP + H2O = UMP + diphosphate + H(+)</text>
        <dbReference type="Rhea" id="RHEA:29395"/>
        <dbReference type="ChEBI" id="CHEBI:15377"/>
        <dbReference type="ChEBI" id="CHEBI:15378"/>
        <dbReference type="ChEBI" id="CHEBI:33019"/>
        <dbReference type="ChEBI" id="CHEBI:46398"/>
        <dbReference type="ChEBI" id="CHEBI:57865"/>
        <dbReference type="EC" id="3.6.1.9"/>
    </reaction>
</comment>
<dbReference type="Proteomes" id="UP000281691">
    <property type="component" value="Unassembled WGS sequence"/>
</dbReference>
<organism evidence="5 6">
    <name type="scientific">Vespertiliibacter pulmonis</name>
    <dbReference type="NCBI Taxonomy" id="1443036"/>
    <lineage>
        <taxon>Bacteria</taxon>
        <taxon>Pseudomonadati</taxon>
        <taxon>Pseudomonadota</taxon>
        <taxon>Gammaproteobacteria</taxon>
        <taxon>Pasteurellales</taxon>
        <taxon>Pasteurellaceae</taxon>
        <taxon>Vespertiliibacter</taxon>
    </lineage>
</organism>
<dbReference type="RefSeq" id="WP_418902971.1">
    <property type="nucleotide sequence ID" value="NZ_CP016615.1"/>
</dbReference>
<keyword evidence="6" id="KW-1185">Reference proteome</keyword>
<comment type="similarity">
    <text evidence="4">Belongs to the Maf family. YhdE subfamily.</text>
</comment>
<dbReference type="CDD" id="cd00555">
    <property type="entry name" value="Maf"/>
    <property type="match status" value="1"/>
</dbReference>
<name>A0A3N4W1T1_9PAST</name>
<comment type="caution">
    <text evidence="5">The sequence shown here is derived from an EMBL/GenBank/DDBJ whole genome shotgun (WGS) entry which is preliminary data.</text>
</comment>
<comment type="function">
    <text evidence="4">Nucleoside triphosphate pyrophosphatase that hydrolyzes dTTP and UTP. May have a dual role in cell division arrest and in preventing the incorporation of modified nucleotides into cellular nucleic acids.</text>
</comment>
<evidence type="ECO:0000256" key="1">
    <source>
        <dbReference type="ARBA" id="ARBA00001968"/>
    </source>
</evidence>
<evidence type="ECO:0000313" key="6">
    <source>
        <dbReference type="Proteomes" id="UP000281691"/>
    </source>
</evidence>
<dbReference type="InterPro" id="IPR003697">
    <property type="entry name" value="Maf-like"/>
</dbReference>
<evidence type="ECO:0000313" key="5">
    <source>
        <dbReference type="EMBL" id="RPE86309.1"/>
    </source>
</evidence>
<reference evidence="5 6" key="1">
    <citation type="submission" date="2018-11" db="EMBL/GenBank/DDBJ databases">
        <title>Genomic Encyclopedia of Type Strains, Phase IV (KMG-IV): sequencing the most valuable type-strain genomes for metagenomic binning, comparative biology and taxonomic classification.</title>
        <authorList>
            <person name="Goeker M."/>
        </authorList>
    </citation>
    <scope>NUCLEOTIDE SEQUENCE [LARGE SCALE GENOMIC DNA]</scope>
    <source>
        <strain evidence="5 6">DSM 27238</strain>
    </source>
</reference>
<comment type="cofactor">
    <cofactor evidence="1 4">
        <name>a divalent metal cation</name>
        <dbReference type="ChEBI" id="CHEBI:60240"/>
    </cofactor>
</comment>
<sequence>MNKIYLASNSPRRKELIKQLGLEFIQLESEIDETPYFNEPADRYCLRLAIEKNKKAQAVRSEQYFANLPILTADTTVSIDQEILGKPKNTEDAIAMLKQLSGRTHYVFTALCVSYNEQHFSCVQTNEVEFKVLTHSEITAYVATGIPLDKAGAYGIQGIGGCFVKQLSGSFTGVMGLPLYETAELLRQCGIKILSS</sequence>
<gene>
    <name evidence="5" type="ORF">EDC46_0705</name>
</gene>
<dbReference type="PANTHER" id="PTHR43213:SF5">
    <property type="entry name" value="BIFUNCTIONAL DTTP_UTP PYROPHOSPHATASE_METHYLTRANSFERASE PROTEIN-RELATED"/>
    <property type="match status" value="1"/>
</dbReference>
<dbReference type="NCBIfam" id="TIGR00172">
    <property type="entry name" value="maf"/>
    <property type="match status" value="1"/>
</dbReference>
<evidence type="ECO:0000256" key="2">
    <source>
        <dbReference type="ARBA" id="ARBA00022801"/>
    </source>
</evidence>
<evidence type="ECO:0000256" key="3">
    <source>
        <dbReference type="ARBA" id="ARBA00023080"/>
    </source>
</evidence>
<dbReference type="GO" id="GO:0036221">
    <property type="term" value="F:UTP diphosphatase activity"/>
    <property type="evidence" value="ECO:0007669"/>
    <property type="project" value="RHEA"/>
</dbReference>
<dbReference type="HAMAP" id="MF_00528">
    <property type="entry name" value="Maf"/>
    <property type="match status" value="1"/>
</dbReference>